<organism evidence="2">
    <name type="scientific">Solanum chacoense</name>
    <name type="common">Chaco potato</name>
    <dbReference type="NCBI Taxonomy" id="4108"/>
    <lineage>
        <taxon>Eukaryota</taxon>
        <taxon>Viridiplantae</taxon>
        <taxon>Streptophyta</taxon>
        <taxon>Embryophyta</taxon>
        <taxon>Tracheophyta</taxon>
        <taxon>Spermatophyta</taxon>
        <taxon>Magnoliopsida</taxon>
        <taxon>eudicotyledons</taxon>
        <taxon>Gunneridae</taxon>
        <taxon>Pentapetalae</taxon>
        <taxon>asterids</taxon>
        <taxon>lamiids</taxon>
        <taxon>Solanales</taxon>
        <taxon>Solanaceae</taxon>
        <taxon>Solanoideae</taxon>
        <taxon>Solaneae</taxon>
        <taxon>Solanum</taxon>
    </lineage>
</organism>
<sequence>MAYMLSPLTVVAIILVLIVTPTPTLVECYPTLKKSLCFTDNISADCNEAFKTKILGTGKYRDLDDCCPELLNVSRNSFMASAECLLKTPTPDMPWPKKLSLEVSLQLWKDCTSQ</sequence>
<feature type="chain" id="PRO_5006866387" evidence="1">
    <location>
        <begin position="29"/>
        <end position="114"/>
    </location>
</feature>
<dbReference type="AlphaFoldDB" id="A0A0V0IH26"/>
<proteinExistence type="predicted"/>
<name>A0A0V0IH26_SOLCH</name>
<evidence type="ECO:0000256" key="1">
    <source>
        <dbReference type="SAM" id="SignalP"/>
    </source>
</evidence>
<dbReference type="EMBL" id="GEDG01006517">
    <property type="protein sequence ID" value="JAP31964.1"/>
    <property type="molecule type" value="Transcribed_RNA"/>
</dbReference>
<protein>
    <submittedName>
        <fullName evidence="2">Putative ovule protein</fullName>
    </submittedName>
</protein>
<feature type="signal peptide" evidence="1">
    <location>
        <begin position="1"/>
        <end position="28"/>
    </location>
</feature>
<reference evidence="2" key="1">
    <citation type="submission" date="2015-12" db="EMBL/GenBank/DDBJ databases">
        <title>Gene expression during late stages of embryo sac development: a critical building block for successful pollen-pistil interactions.</title>
        <authorList>
            <person name="Liu Y."/>
            <person name="Joly V."/>
            <person name="Sabar M."/>
            <person name="Matton D.P."/>
        </authorList>
    </citation>
    <scope>NUCLEOTIDE SEQUENCE</scope>
</reference>
<evidence type="ECO:0000313" key="2">
    <source>
        <dbReference type="EMBL" id="JAP31964.1"/>
    </source>
</evidence>
<accession>A0A0V0IH26</accession>
<keyword evidence="1" id="KW-0732">Signal</keyword>